<accession>A0ABX9WK89</accession>
<dbReference type="PROSITE" id="PS50977">
    <property type="entry name" value="HTH_TETR_2"/>
    <property type="match status" value="1"/>
</dbReference>
<dbReference type="PANTHER" id="PTHR30055:SF234">
    <property type="entry name" value="HTH-TYPE TRANSCRIPTIONAL REGULATOR BETI"/>
    <property type="match status" value="1"/>
</dbReference>
<protein>
    <submittedName>
        <fullName evidence="6">TetR/AcrR family transcriptional regulator</fullName>
    </submittedName>
</protein>
<proteinExistence type="predicted"/>
<dbReference type="InterPro" id="IPR009057">
    <property type="entry name" value="Homeodomain-like_sf"/>
</dbReference>
<organism evidence="6 7">
    <name type="scientific">Micromonospora solifontis</name>
    <dbReference type="NCBI Taxonomy" id="2487138"/>
    <lineage>
        <taxon>Bacteria</taxon>
        <taxon>Bacillati</taxon>
        <taxon>Actinomycetota</taxon>
        <taxon>Actinomycetes</taxon>
        <taxon>Micromonosporales</taxon>
        <taxon>Micromonosporaceae</taxon>
        <taxon>Micromonospora</taxon>
    </lineage>
</organism>
<dbReference type="InterPro" id="IPR050109">
    <property type="entry name" value="HTH-type_TetR-like_transc_reg"/>
</dbReference>
<dbReference type="EMBL" id="RJLN01000008">
    <property type="protein sequence ID" value="RNM00692.1"/>
    <property type="molecule type" value="Genomic_DNA"/>
</dbReference>
<evidence type="ECO:0000259" key="5">
    <source>
        <dbReference type="PROSITE" id="PS50977"/>
    </source>
</evidence>
<dbReference type="SUPFAM" id="SSF48498">
    <property type="entry name" value="Tetracyclin repressor-like, C-terminal domain"/>
    <property type="match status" value="1"/>
</dbReference>
<evidence type="ECO:0000256" key="3">
    <source>
        <dbReference type="ARBA" id="ARBA00023163"/>
    </source>
</evidence>
<dbReference type="InterPro" id="IPR036271">
    <property type="entry name" value="Tet_transcr_reg_TetR-rel_C_sf"/>
</dbReference>
<gene>
    <name evidence="6" type="ORF">EFE23_04575</name>
</gene>
<keyword evidence="3" id="KW-0804">Transcription</keyword>
<dbReference type="Proteomes" id="UP000280698">
    <property type="component" value="Unassembled WGS sequence"/>
</dbReference>
<dbReference type="PANTHER" id="PTHR30055">
    <property type="entry name" value="HTH-TYPE TRANSCRIPTIONAL REGULATOR RUTR"/>
    <property type="match status" value="1"/>
</dbReference>
<reference evidence="6 7" key="1">
    <citation type="submission" date="2018-11" db="EMBL/GenBank/DDBJ databases">
        <title>Micromonospora sp. PPF5-17, a new actinomycetes isolated from a hot spring soil.</title>
        <authorList>
            <person name="Thawai C."/>
        </authorList>
    </citation>
    <scope>NUCLEOTIDE SEQUENCE [LARGE SCALE GENOMIC DNA]</scope>
    <source>
        <strain evidence="6 7">PPF5-17</strain>
    </source>
</reference>
<dbReference type="SUPFAM" id="SSF46689">
    <property type="entry name" value="Homeodomain-like"/>
    <property type="match status" value="1"/>
</dbReference>
<dbReference type="Pfam" id="PF17938">
    <property type="entry name" value="TetR_C_29"/>
    <property type="match status" value="1"/>
</dbReference>
<dbReference type="Gene3D" id="1.10.357.10">
    <property type="entry name" value="Tetracycline Repressor, domain 2"/>
    <property type="match status" value="1"/>
</dbReference>
<feature type="DNA-binding region" description="H-T-H motif" evidence="4">
    <location>
        <begin position="114"/>
        <end position="133"/>
    </location>
</feature>
<dbReference type="Pfam" id="PF00440">
    <property type="entry name" value="TetR_N"/>
    <property type="match status" value="1"/>
</dbReference>
<dbReference type="PRINTS" id="PR00455">
    <property type="entry name" value="HTHTETR"/>
</dbReference>
<evidence type="ECO:0000313" key="6">
    <source>
        <dbReference type="EMBL" id="RNM00692.1"/>
    </source>
</evidence>
<evidence type="ECO:0000256" key="4">
    <source>
        <dbReference type="PROSITE-ProRule" id="PRU00335"/>
    </source>
</evidence>
<dbReference type="InterPro" id="IPR001647">
    <property type="entry name" value="HTH_TetR"/>
</dbReference>
<comment type="caution">
    <text evidence="6">The sequence shown here is derived from an EMBL/GenBank/DDBJ whole genome shotgun (WGS) entry which is preliminary data.</text>
</comment>
<keyword evidence="2 4" id="KW-0238">DNA-binding</keyword>
<keyword evidence="7" id="KW-1185">Reference proteome</keyword>
<feature type="domain" description="HTH tetR-type" evidence="5">
    <location>
        <begin position="91"/>
        <end position="151"/>
    </location>
</feature>
<dbReference type="InterPro" id="IPR041474">
    <property type="entry name" value="NicS_C"/>
</dbReference>
<evidence type="ECO:0000313" key="7">
    <source>
        <dbReference type="Proteomes" id="UP000280698"/>
    </source>
</evidence>
<evidence type="ECO:0000256" key="2">
    <source>
        <dbReference type="ARBA" id="ARBA00023125"/>
    </source>
</evidence>
<evidence type="ECO:0000256" key="1">
    <source>
        <dbReference type="ARBA" id="ARBA00023015"/>
    </source>
</evidence>
<name>A0ABX9WK89_9ACTN</name>
<keyword evidence="1" id="KW-0805">Transcription regulation</keyword>
<sequence>MAGWGSDPSAGPCRGLAGHGCLGLPQTEVPAGPAGRDAPGPTGDRVRLRHGGLFLAACGPGCDTSRTTAAGAFRRRGLHGRRRSVNTYCVSDSRAALLDAAAEEFARTGLHGTRVQAIVKRAGVNERMIYHHFGSKEGLYAAVIDEQRAGLGSAWAPVLERAAALGPYDGMRAAFAGFFDILRSRPRLLALMLHESLSGARSLSLPTADQLPKAIRELYERGQQDGVFRADCPFEVAYATAMGAVVSWQIFAPPFAAAAEPAGGPALRDRVVGQLLDGMTGPVPGR</sequence>